<accession>A0A8D2Q3X4</accession>
<evidence type="ECO:0000256" key="2">
    <source>
        <dbReference type="SAM" id="Phobius"/>
    </source>
</evidence>
<evidence type="ECO:0000313" key="3">
    <source>
        <dbReference type="Ensembl" id="ENSVKKP00000017007.1"/>
    </source>
</evidence>
<organism evidence="3 4">
    <name type="scientific">Varanus komodoensis</name>
    <name type="common">Komodo dragon</name>
    <dbReference type="NCBI Taxonomy" id="61221"/>
    <lineage>
        <taxon>Eukaryota</taxon>
        <taxon>Metazoa</taxon>
        <taxon>Chordata</taxon>
        <taxon>Craniata</taxon>
        <taxon>Vertebrata</taxon>
        <taxon>Euteleostomi</taxon>
        <taxon>Lepidosauria</taxon>
        <taxon>Squamata</taxon>
        <taxon>Bifurcata</taxon>
        <taxon>Unidentata</taxon>
        <taxon>Episquamata</taxon>
        <taxon>Toxicofera</taxon>
        <taxon>Anguimorpha</taxon>
        <taxon>Paleoanguimorpha</taxon>
        <taxon>Varanoidea</taxon>
        <taxon>Varanidae</taxon>
        <taxon>Varanus</taxon>
    </lineage>
</organism>
<keyword evidence="2" id="KW-0812">Transmembrane</keyword>
<evidence type="ECO:0000313" key="4">
    <source>
        <dbReference type="Proteomes" id="UP000694545"/>
    </source>
</evidence>
<protein>
    <submittedName>
        <fullName evidence="3">Transmembrane protein 72</fullName>
    </submittedName>
</protein>
<sequence>MFFRVSGMAVFLCEAAYFATSACRFSCSPGSGSVMHTCRRQARHRGAFQKFLAYILLSVACFIHPVLVWHVTIPGTMLVLTGLAYFLLSKQQKEPAASGQEDRHRGPRGRAETVLGADGPGQKSGFLAGECRRQRGYLSSIWKGYKDEEAAPRKHKHSEKKEVNIILSVQENSDESESLPEETVETASILEGPPGVPALSLFLCGYYHCPSFHL</sequence>
<feature type="region of interest" description="Disordered" evidence="1">
    <location>
        <begin position="96"/>
        <end position="115"/>
    </location>
</feature>
<keyword evidence="2" id="KW-0472">Membrane</keyword>
<reference evidence="3" key="1">
    <citation type="submission" date="2025-08" db="UniProtKB">
        <authorList>
            <consortium name="Ensembl"/>
        </authorList>
    </citation>
    <scope>IDENTIFICATION</scope>
</reference>
<dbReference type="Ensembl" id="ENSVKKT00000017430.1">
    <property type="protein sequence ID" value="ENSVKKP00000017007.1"/>
    <property type="gene ID" value="ENSVKKG00000011620.1"/>
</dbReference>
<dbReference type="AlphaFoldDB" id="A0A8D2Q3X4"/>
<proteinExistence type="predicted"/>
<name>A0A8D2Q3X4_VARKO</name>
<dbReference type="Pfam" id="PF16054">
    <property type="entry name" value="TMEM72"/>
    <property type="match status" value="1"/>
</dbReference>
<dbReference type="InterPro" id="IPR032055">
    <property type="entry name" value="TMEM72"/>
</dbReference>
<dbReference type="PANTHER" id="PTHR28474:SF1">
    <property type="entry name" value="TRANSMEMBRANE PROTEIN 72"/>
    <property type="match status" value="1"/>
</dbReference>
<feature type="transmembrane region" description="Helical" evidence="2">
    <location>
        <begin position="47"/>
        <end position="65"/>
    </location>
</feature>
<evidence type="ECO:0000256" key="1">
    <source>
        <dbReference type="SAM" id="MobiDB-lite"/>
    </source>
</evidence>
<keyword evidence="2" id="KW-1133">Transmembrane helix</keyword>
<keyword evidence="4" id="KW-1185">Reference proteome</keyword>
<dbReference type="Proteomes" id="UP000694545">
    <property type="component" value="Unplaced"/>
</dbReference>
<reference evidence="3" key="2">
    <citation type="submission" date="2025-09" db="UniProtKB">
        <authorList>
            <consortium name="Ensembl"/>
        </authorList>
    </citation>
    <scope>IDENTIFICATION</scope>
</reference>
<dbReference type="PANTHER" id="PTHR28474">
    <property type="entry name" value="TRANSMEMBRANE PROTEIN 72"/>
    <property type="match status" value="1"/>
</dbReference>